<dbReference type="Gene3D" id="3.90.226.10">
    <property type="entry name" value="2-enoyl-CoA Hydratase, Chain A, domain 1"/>
    <property type="match status" value="1"/>
</dbReference>
<keyword evidence="2" id="KW-0645">Protease</keyword>
<dbReference type="Proteomes" id="UP000676506">
    <property type="component" value="Chromosome 1"/>
</dbReference>
<dbReference type="Pfam" id="PF01972">
    <property type="entry name" value="SDH_protease"/>
    <property type="match status" value="1"/>
</dbReference>
<dbReference type="GO" id="GO:0006508">
    <property type="term" value="P:proteolysis"/>
    <property type="evidence" value="ECO:0007669"/>
    <property type="project" value="UniProtKB-KW"/>
</dbReference>
<accession>A0ABX8B5C1</accession>
<dbReference type="EMBL" id="CP072648">
    <property type="protein sequence ID" value="QUW02167.1"/>
    <property type="molecule type" value="Genomic_DNA"/>
</dbReference>
<dbReference type="InterPro" id="IPR029045">
    <property type="entry name" value="ClpP/crotonase-like_dom_sf"/>
</dbReference>
<feature type="region of interest" description="Disordered" evidence="1">
    <location>
        <begin position="1"/>
        <end position="28"/>
    </location>
</feature>
<dbReference type="PANTHER" id="PTHR35984">
    <property type="entry name" value="PERIPLASMIC SERINE PROTEASE"/>
    <property type="match status" value="1"/>
</dbReference>
<dbReference type="RefSeq" id="WP_211428057.1">
    <property type="nucleotide sequence ID" value="NZ_CP072648.1"/>
</dbReference>
<keyword evidence="3" id="KW-1185">Reference proteome</keyword>
<keyword evidence="2" id="KW-0378">Hydrolase</keyword>
<dbReference type="GO" id="GO:0008233">
    <property type="term" value="F:peptidase activity"/>
    <property type="evidence" value="ECO:0007669"/>
    <property type="project" value="UniProtKB-KW"/>
</dbReference>
<proteinExistence type="predicted"/>
<protein>
    <submittedName>
        <fullName evidence="2">ATP-dependent Clp protease proteolytic subunit</fullName>
    </submittedName>
</protein>
<sequence length="353" mass="39839">MDNANGAPDTPEPASETSPKNKRAPEVVRPPILLADTQAIVRRIEGQIGETFLVYWNSPGGSVCQNDVVGFYELLRAIGKQDRVTLFIKSDGGDGTASLRIVHLLRQFASHVTVAVPLACLSAATMIALGADEILMGPLAHLSAVDTALTHDLSPIDKDNLRVRVSPDELNRILTLWRQETRGETMNPYEDIFKYVHPLVIGAVDRASSLSMRLCTEILSYHLEDVEKARAISHTLNAEYPSHVYPITLREARRIGLNAHELNPELNDLLIELNEMYSEMGQKAITDFDEQNYHDNGILNILECRTSQIFYQNDTDWHYMLNERRWIRLNDNSSWRKAELVNGEVVQSVFHIR</sequence>
<evidence type="ECO:0000313" key="2">
    <source>
        <dbReference type="EMBL" id="QUW02167.1"/>
    </source>
</evidence>
<evidence type="ECO:0000313" key="3">
    <source>
        <dbReference type="Proteomes" id="UP000676506"/>
    </source>
</evidence>
<dbReference type="InterPro" id="IPR002825">
    <property type="entry name" value="Pept_S49_ser-pept_pro"/>
</dbReference>
<reference evidence="2 3" key="1">
    <citation type="submission" date="2021-03" db="EMBL/GenBank/DDBJ databases">
        <title>Genomic and phenotypic characterization of Chloracidobacterium isolates provides evidence for multiple species.</title>
        <authorList>
            <person name="Saini M.K."/>
            <person name="Costas A.M.G."/>
            <person name="Tank M."/>
            <person name="Bryant D.A."/>
        </authorList>
    </citation>
    <scope>NUCLEOTIDE SEQUENCE [LARGE SCALE GENOMIC DNA]</scope>
    <source>
        <strain evidence="2 3">BV2-C</strain>
    </source>
</reference>
<gene>
    <name evidence="2" type="ORF">J8C06_07280</name>
</gene>
<dbReference type="SUPFAM" id="SSF52096">
    <property type="entry name" value="ClpP/crotonase"/>
    <property type="match status" value="1"/>
</dbReference>
<dbReference type="PANTHER" id="PTHR35984:SF1">
    <property type="entry name" value="PERIPLASMIC SERINE PROTEASE"/>
    <property type="match status" value="1"/>
</dbReference>
<organism evidence="2 3">
    <name type="scientific">Chloracidobacterium validum</name>
    <dbReference type="NCBI Taxonomy" id="2821543"/>
    <lineage>
        <taxon>Bacteria</taxon>
        <taxon>Pseudomonadati</taxon>
        <taxon>Acidobacteriota</taxon>
        <taxon>Terriglobia</taxon>
        <taxon>Terriglobales</taxon>
        <taxon>Acidobacteriaceae</taxon>
        <taxon>Chloracidobacterium</taxon>
    </lineage>
</organism>
<evidence type="ECO:0000256" key="1">
    <source>
        <dbReference type="SAM" id="MobiDB-lite"/>
    </source>
</evidence>
<name>A0ABX8B5C1_9BACT</name>